<proteinExistence type="predicted"/>
<keyword evidence="2" id="KW-1185">Reference proteome</keyword>
<evidence type="ECO:0000313" key="2">
    <source>
        <dbReference type="Proteomes" id="UP001164746"/>
    </source>
</evidence>
<evidence type="ECO:0000313" key="1">
    <source>
        <dbReference type="EMBL" id="WAR23549.1"/>
    </source>
</evidence>
<dbReference type="EMBL" id="CP111024">
    <property type="protein sequence ID" value="WAR23549.1"/>
    <property type="molecule type" value="Genomic_DNA"/>
</dbReference>
<dbReference type="Proteomes" id="UP001164746">
    <property type="component" value="Chromosome 13"/>
</dbReference>
<dbReference type="Gene3D" id="6.20.360.10">
    <property type="match status" value="1"/>
</dbReference>
<organism evidence="1 2">
    <name type="scientific">Mya arenaria</name>
    <name type="common">Soft-shell clam</name>
    <dbReference type="NCBI Taxonomy" id="6604"/>
    <lineage>
        <taxon>Eukaryota</taxon>
        <taxon>Metazoa</taxon>
        <taxon>Spiralia</taxon>
        <taxon>Lophotrochozoa</taxon>
        <taxon>Mollusca</taxon>
        <taxon>Bivalvia</taxon>
        <taxon>Autobranchia</taxon>
        <taxon>Heteroconchia</taxon>
        <taxon>Euheterodonta</taxon>
        <taxon>Imparidentia</taxon>
        <taxon>Neoheterodontei</taxon>
        <taxon>Myida</taxon>
        <taxon>Myoidea</taxon>
        <taxon>Myidae</taxon>
        <taxon>Mya</taxon>
    </lineage>
</organism>
<gene>
    <name evidence="1" type="ORF">MAR_037218</name>
</gene>
<protein>
    <submittedName>
        <fullName evidence="1">Uncharacterized protein</fullName>
    </submittedName>
</protein>
<reference evidence="1" key="1">
    <citation type="submission" date="2022-11" db="EMBL/GenBank/DDBJ databases">
        <title>Centuries of genome instability and evolution in soft-shell clam transmissible cancer (bioRxiv).</title>
        <authorList>
            <person name="Hart S.F.M."/>
            <person name="Yonemitsu M.A."/>
            <person name="Giersch R.M."/>
            <person name="Beal B.F."/>
            <person name="Arriagada G."/>
            <person name="Davis B.W."/>
            <person name="Ostrander E.A."/>
            <person name="Goff S.P."/>
            <person name="Metzger M.J."/>
        </authorList>
    </citation>
    <scope>NUCLEOTIDE SEQUENCE</scope>
    <source>
        <strain evidence="1">MELC-2E11</strain>
        <tissue evidence="1">Siphon/mantle</tissue>
    </source>
</reference>
<name>A0ABY7FQF3_MYAAR</name>
<accession>A0ABY7FQF3</accession>
<sequence length="116" mass="13253">MFPPRKKSTKHVSSIENVSTREDHQKDLFEVHFLGIVPDIVISGSHTRDREAQLVDRIEEAQIEGRLPMVAQDDEKVKLNISIHGFIVLGMKGQEQASEICQNVRAMFDKVTEKNR</sequence>